<name>A0A6V8P2V7_9ACTN</name>
<accession>A0A6V8P2V7</accession>
<dbReference type="AlphaFoldDB" id="A0A6V8P2V7"/>
<organism evidence="2 3">
    <name type="scientific">Candidatus Hakubella thermalkaliphila</name>
    <dbReference type="NCBI Taxonomy" id="2754717"/>
    <lineage>
        <taxon>Bacteria</taxon>
        <taxon>Bacillati</taxon>
        <taxon>Actinomycetota</taxon>
        <taxon>Actinomycetota incertae sedis</taxon>
        <taxon>Candidatus Hakubellales</taxon>
        <taxon>Candidatus Hakubellaceae</taxon>
        <taxon>Candidatus Hakubella</taxon>
    </lineage>
</organism>
<dbReference type="EMBL" id="BLRX01000307">
    <property type="protein sequence ID" value="GFP26004.1"/>
    <property type="molecule type" value="Genomic_DNA"/>
</dbReference>
<keyword evidence="1" id="KW-0812">Transmembrane</keyword>
<gene>
    <name evidence="2" type="ORF">HKBW3S25_01490</name>
</gene>
<proteinExistence type="predicted"/>
<keyword evidence="1" id="KW-0472">Membrane</keyword>
<dbReference type="InterPro" id="IPR029151">
    <property type="entry name" value="Sensor-like_sf"/>
</dbReference>
<evidence type="ECO:0000313" key="2">
    <source>
        <dbReference type="EMBL" id="GFP26004.1"/>
    </source>
</evidence>
<feature type="non-terminal residue" evidence="2">
    <location>
        <position position="152"/>
    </location>
</feature>
<sequence>MFNSIRTKLTVTYIVLILAVLLVTSFFLLNTLEQYYISYQYLILEAAAHPVAREAVANLREAPNVVTLSNMAEEYGRQYRIRVIITDHRQRVQGDSLRVGGLVGTTLERTEIAAALAGEQGRSIQYSYQSRQWVMQVAVPIIFDDSIIGVVF</sequence>
<evidence type="ECO:0000256" key="1">
    <source>
        <dbReference type="SAM" id="Phobius"/>
    </source>
</evidence>
<protein>
    <submittedName>
        <fullName evidence="2">Uncharacterized protein</fullName>
    </submittedName>
</protein>
<reference evidence="2 3" key="1">
    <citation type="journal article" date="2020" name="Front. Microbiol.">
        <title>Single-cell genomics of novel Actinobacteria with the Wood-Ljungdahl pathway discovered in a serpentinizing system.</title>
        <authorList>
            <person name="Merino N."/>
            <person name="Kawai M."/>
            <person name="Boyd E.S."/>
            <person name="Colman D.R."/>
            <person name="McGlynn S.E."/>
            <person name="Nealson K.H."/>
            <person name="Kurokawa K."/>
            <person name="Hongoh Y."/>
        </authorList>
    </citation>
    <scope>NUCLEOTIDE SEQUENCE [LARGE SCALE GENOMIC DNA]</scope>
    <source>
        <strain evidence="2 3">S25</strain>
    </source>
</reference>
<keyword evidence="1" id="KW-1133">Transmembrane helix</keyword>
<evidence type="ECO:0000313" key="3">
    <source>
        <dbReference type="Proteomes" id="UP000543224"/>
    </source>
</evidence>
<dbReference type="Proteomes" id="UP000543224">
    <property type="component" value="Unassembled WGS sequence"/>
</dbReference>
<feature type="transmembrane region" description="Helical" evidence="1">
    <location>
        <begin position="12"/>
        <end position="32"/>
    </location>
</feature>
<comment type="caution">
    <text evidence="2">The sequence shown here is derived from an EMBL/GenBank/DDBJ whole genome shotgun (WGS) entry which is preliminary data.</text>
</comment>
<dbReference type="Gene3D" id="3.30.450.20">
    <property type="entry name" value="PAS domain"/>
    <property type="match status" value="1"/>
</dbReference>
<dbReference type="SUPFAM" id="SSF103190">
    <property type="entry name" value="Sensory domain-like"/>
    <property type="match status" value="1"/>
</dbReference>